<comment type="caution">
    <text evidence="1">The sequence shown here is derived from an EMBL/GenBank/DDBJ whole genome shotgun (WGS) entry which is preliminary data.</text>
</comment>
<protein>
    <recommendedName>
        <fullName evidence="3">Plasmid stabilization system</fullName>
    </recommendedName>
</protein>
<evidence type="ECO:0008006" key="3">
    <source>
        <dbReference type="Google" id="ProtNLM"/>
    </source>
</evidence>
<accession>A3IXN7</accession>
<evidence type="ECO:0000313" key="1">
    <source>
        <dbReference type="EMBL" id="EAZ88738.1"/>
    </source>
</evidence>
<dbReference type="EMBL" id="AAXW01000068">
    <property type="protein sequence ID" value="EAZ88738.1"/>
    <property type="molecule type" value="Genomic_DNA"/>
</dbReference>
<proteinExistence type="predicted"/>
<dbReference type="Proteomes" id="UP000003781">
    <property type="component" value="Unassembled WGS sequence"/>
</dbReference>
<gene>
    <name evidence="1" type="ORF">CY0110_27834</name>
</gene>
<evidence type="ECO:0000313" key="2">
    <source>
        <dbReference type="Proteomes" id="UP000003781"/>
    </source>
</evidence>
<dbReference type="RefSeq" id="WP_008278146.1">
    <property type="nucleotide sequence ID" value="NZ_AAXW01000068.1"/>
</dbReference>
<keyword evidence="2" id="KW-1185">Reference proteome</keyword>
<sequence length="34" mass="3835">MTQYIIAPVAIQDLKEITDYLAQTNIEAAEKLLN</sequence>
<reference evidence="1 2" key="1">
    <citation type="submission" date="2007-03" db="EMBL/GenBank/DDBJ databases">
        <authorList>
            <person name="Stal L."/>
            <person name="Ferriera S."/>
            <person name="Johnson J."/>
            <person name="Kravitz S."/>
            <person name="Beeson K."/>
            <person name="Sutton G."/>
            <person name="Rogers Y.-H."/>
            <person name="Friedman R."/>
            <person name="Frazier M."/>
            <person name="Venter J.C."/>
        </authorList>
    </citation>
    <scope>NUCLEOTIDE SEQUENCE [LARGE SCALE GENOMIC DNA]</scope>
    <source>
        <strain evidence="1 2">CCY0110</strain>
    </source>
</reference>
<name>A3IXN7_9CHRO</name>
<dbReference type="AlphaFoldDB" id="A3IXN7"/>
<organism evidence="1 2">
    <name type="scientific">Crocosphaera chwakensis CCY0110</name>
    <dbReference type="NCBI Taxonomy" id="391612"/>
    <lineage>
        <taxon>Bacteria</taxon>
        <taxon>Bacillati</taxon>
        <taxon>Cyanobacteriota</taxon>
        <taxon>Cyanophyceae</taxon>
        <taxon>Oscillatoriophycideae</taxon>
        <taxon>Chroococcales</taxon>
        <taxon>Aphanothecaceae</taxon>
        <taxon>Crocosphaera</taxon>
        <taxon>Crocosphaera chwakensis</taxon>
    </lineage>
</organism>